<dbReference type="CDD" id="cd03794">
    <property type="entry name" value="GT4_WbuB-like"/>
    <property type="match status" value="1"/>
</dbReference>
<comment type="caution">
    <text evidence="3">The sequence shown here is derived from an EMBL/GenBank/DDBJ whole genome shotgun (WGS) entry which is preliminary data.</text>
</comment>
<dbReference type="SUPFAM" id="SSF53756">
    <property type="entry name" value="UDP-Glycosyltransferase/glycogen phosphorylase"/>
    <property type="match status" value="1"/>
</dbReference>
<dbReference type="InterPro" id="IPR001296">
    <property type="entry name" value="Glyco_trans_1"/>
</dbReference>
<dbReference type="RefSeq" id="WP_226937401.1">
    <property type="nucleotide sequence ID" value="NZ_JACDXX010000024.1"/>
</dbReference>
<gene>
    <name evidence="3" type="ORF">H0485_18445</name>
</gene>
<feature type="domain" description="Glycosyltransferase subfamily 4-like N-terminal" evidence="2">
    <location>
        <begin position="31"/>
        <end position="208"/>
    </location>
</feature>
<feature type="domain" description="Glycosyl transferase family 1" evidence="1">
    <location>
        <begin position="235"/>
        <end position="393"/>
    </location>
</feature>
<dbReference type="PANTHER" id="PTHR12526">
    <property type="entry name" value="GLYCOSYLTRANSFERASE"/>
    <property type="match status" value="1"/>
</dbReference>
<evidence type="ECO:0000313" key="3">
    <source>
        <dbReference type="EMBL" id="MCB5411970.1"/>
    </source>
</evidence>
<dbReference type="PANTHER" id="PTHR12526:SF622">
    <property type="entry name" value="GLYCOSYLTRANSFERASE (GROUP I)"/>
    <property type="match status" value="1"/>
</dbReference>
<protein>
    <submittedName>
        <fullName evidence="3">Glycosyltransferase family 4 protein</fullName>
    </submittedName>
</protein>
<dbReference type="EMBL" id="JACDXX010000024">
    <property type="protein sequence ID" value="MCB5411970.1"/>
    <property type="molecule type" value="Genomic_DNA"/>
</dbReference>
<dbReference type="Gene3D" id="3.40.50.2000">
    <property type="entry name" value="Glycogen Phosphorylase B"/>
    <property type="match status" value="2"/>
</dbReference>
<reference evidence="3 4" key="1">
    <citation type="submission" date="2020-07" db="EMBL/GenBank/DDBJ databases">
        <title>Pseudogemmobacter sp. nov., isolated from poultry manure in Taiwan.</title>
        <authorList>
            <person name="Lin S.-Y."/>
            <person name="Tang Y.-S."/>
            <person name="Young C.-C."/>
        </authorList>
    </citation>
    <scope>NUCLEOTIDE SEQUENCE [LARGE SCALE GENOMIC DNA]</scope>
    <source>
        <strain evidence="3 4">CC-YST710</strain>
    </source>
</reference>
<proteinExistence type="predicted"/>
<accession>A0ABS8CRE2</accession>
<dbReference type="Proteomes" id="UP001198571">
    <property type="component" value="Unassembled WGS sequence"/>
</dbReference>
<organism evidence="3 4">
    <name type="scientific">Pseudogemmobacter faecipullorum</name>
    <dbReference type="NCBI Taxonomy" id="2755041"/>
    <lineage>
        <taxon>Bacteria</taxon>
        <taxon>Pseudomonadati</taxon>
        <taxon>Pseudomonadota</taxon>
        <taxon>Alphaproteobacteria</taxon>
        <taxon>Rhodobacterales</taxon>
        <taxon>Paracoccaceae</taxon>
        <taxon>Pseudogemmobacter</taxon>
    </lineage>
</organism>
<evidence type="ECO:0000313" key="4">
    <source>
        <dbReference type="Proteomes" id="UP001198571"/>
    </source>
</evidence>
<dbReference type="InterPro" id="IPR028098">
    <property type="entry name" value="Glyco_trans_4-like_N"/>
</dbReference>
<evidence type="ECO:0000259" key="2">
    <source>
        <dbReference type="Pfam" id="PF13579"/>
    </source>
</evidence>
<dbReference type="Pfam" id="PF13579">
    <property type="entry name" value="Glyco_trans_4_4"/>
    <property type="match status" value="1"/>
</dbReference>
<evidence type="ECO:0000259" key="1">
    <source>
        <dbReference type="Pfam" id="PF00534"/>
    </source>
</evidence>
<keyword evidence="4" id="KW-1185">Reference proteome</keyword>
<dbReference type="Pfam" id="PF00534">
    <property type="entry name" value="Glycos_transf_1"/>
    <property type="match status" value="1"/>
</dbReference>
<name>A0ABS8CRE2_9RHOB</name>
<sequence>MSDAGPDTKKPLSIAFVSQYFFPEQFSNNAITEELIRRGHSVDVITGVPNYGRETFFEGYSNSQRREEDWKGARVHRARSVARGKSKLRLLLNYVTFPVTGTWTALRKVKRRPDVSFVSMPSPPFQALPAIMLKWFRGVPTVYWVQDIWPETAIETLRLKNPLVVRALSAVCGWLFRRADLVLVQSAAFPPMISRFGIAENRIRVLPNTAPAMYRPMAATDAPDAGALVPGAGFRVMFAGNIGESQDFDTLLATAHLLRNRTELHWVIIGSGRDLERVRKRAHELGITGHFHLLGRHPEESMPGFFAQADALIVSLRDSEIFNRIVPYKVQCYMACGRPILAAIGGEGTRVIAASGAGITAPPSQPEALAEAVTRLMDLPEDERQAMGARARDFYESQYSAEQVYGDLEAWLREAAAKRR</sequence>